<evidence type="ECO:0000256" key="5">
    <source>
        <dbReference type="SAM" id="Phobius"/>
    </source>
</evidence>
<evidence type="ECO:0000256" key="3">
    <source>
        <dbReference type="ARBA" id="ARBA00022989"/>
    </source>
</evidence>
<dbReference type="InterPro" id="IPR032808">
    <property type="entry name" value="DoxX"/>
</dbReference>
<gene>
    <name evidence="6" type="ORF">KSZ_64110</name>
</gene>
<evidence type="ECO:0000313" key="7">
    <source>
        <dbReference type="Proteomes" id="UP000635565"/>
    </source>
</evidence>
<evidence type="ECO:0008006" key="8">
    <source>
        <dbReference type="Google" id="ProtNLM"/>
    </source>
</evidence>
<evidence type="ECO:0000313" key="6">
    <source>
        <dbReference type="EMBL" id="GHO88405.1"/>
    </source>
</evidence>
<proteinExistence type="predicted"/>
<keyword evidence="2 5" id="KW-0812">Transmembrane</keyword>
<keyword evidence="3 5" id="KW-1133">Transmembrane helix</keyword>
<protein>
    <recommendedName>
        <fullName evidence="8">DoxX family protein</fullName>
    </recommendedName>
</protein>
<evidence type="ECO:0000256" key="4">
    <source>
        <dbReference type="ARBA" id="ARBA00023136"/>
    </source>
</evidence>
<comment type="caution">
    <text evidence="6">The sequence shown here is derived from an EMBL/GenBank/DDBJ whole genome shotgun (WGS) entry which is preliminary data.</text>
</comment>
<dbReference type="Pfam" id="PF13564">
    <property type="entry name" value="DoxX_2"/>
    <property type="match status" value="1"/>
</dbReference>
<dbReference type="RefSeq" id="WP_201365993.1">
    <property type="nucleotide sequence ID" value="NZ_BNJJ01000024.1"/>
</dbReference>
<dbReference type="EMBL" id="BNJJ01000024">
    <property type="protein sequence ID" value="GHO88405.1"/>
    <property type="molecule type" value="Genomic_DNA"/>
</dbReference>
<reference evidence="6 7" key="1">
    <citation type="journal article" date="2021" name="Int. J. Syst. Evol. Microbiol.">
        <title>Reticulibacter mediterranei gen. nov., sp. nov., within the new family Reticulibacteraceae fam. nov., and Ktedonospora formicarum gen. nov., sp. nov., Ktedonobacter robiniae sp. nov., Dictyobacter formicarum sp. nov. and Dictyobacter arantiisoli sp. nov., belonging to the class Ktedonobacteria.</title>
        <authorList>
            <person name="Yabe S."/>
            <person name="Zheng Y."/>
            <person name="Wang C.M."/>
            <person name="Sakai Y."/>
            <person name="Abe K."/>
            <person name="Yokota A."/>
            <person name="Donadio S."/>
            <person name="Cavaletti L."/>
            <person name="Monciardini P."/>
        </authorList>
    </citation>
    <scope>NUCLEOTIDE SEQUENCE [LARGE SCALE GENOMIC DNA]</scope>
    <source>
        <strain evidence="6 7">SOSP1-9</strain>
    </source>
</reference>
<keyword evidence="4 5" id="KW-0472">Membrane</keyword>
<accession>A0ABQ3VQI6</accession>
<feature type="transmembrane region" description="Helical" evidence="5">
    <location>
        <begin position="118"/>
        <end position="137"/>
    </location>
</feature>
<organism evidence="6 7">
    <name type="scientific">Dictyobacter formicarum</name>
    <dbReference type="NCBI Taxonomy" id="2778368"/>
    <lineage>
        <taxon>Bacteria</taxon>
        <taxon>Bacillati</taxon>
        <taxon>Chloroflexota</taxon>
        <taxon>Ktedonobacteria</taxon>
        <taxon>Ktedonobacterales</taxon>
        <taxon>Dictyobacteraceae</taxon>
        <taxon>Dictyobacter</taxon>
    </lineage>
</organism>
<feature type="transmembrane region" description="Helical" evidence="5">
    <location>
        <begin position="65"/>
        <end position="86"/>
    </location>
</feature>
<evidence type="ECO:0000256" key="2">
    <source>
        <dbReference type="ARBA" id="ARBA00022692"/>
    </source>
</evidence>
<name>A0ABQ3VQI6_9CHLR</name>
<dbReference type="Proteomes" id="UP000635565">
    <property type="component" value="Unassembled WGS sequence"/>
</dbReference>
<feature type="transmembrane region" description="Helical" evidence="5">
    <location>
        <begin position="93"/>
        <end position="112"/>
    </location>
</feature>
<evidence type="ECO:0000256" key="1">
    <source>
        <dbReference type="ARBA" id="ARBA00004141"/>
    </source>
</evidence>
<sequence>MSQVVSSQQKNASGTISKSGGLLIASTLWVIQGLLALIFLFAGGMKLITPIETLAALMPLPLPGLFLRFIGTAEVAGAIGLILPTLLRIRPGLTPLAACGLVIIMIGATGYTVLSGSLVGALMPLLVGLFCLSVVYGRQASLIADPLFGRFFRKPGKAS</sequence>
<comment type="subcellular location">
    <subcellularLocation>
        <location evidence="1">Membrane</location>
        <topology evidence="1">Multi-pass membrane protein</topology>
    </subcellularLocation>
</comment>
<keyword evidence="7" id="KW-1185">Reference proteome</keyword>
<feature type="transmembrane region" description="Helical" evidence="5">
    <location>
        <begin position="21"/>
        <end position="45"/>
    </location>
</feature>